<dbReference type="OrthoDB" id="9774675at2"/>
<dbReference type="Gene3D" id="3.50.50.60">
    <property type="entry name" value="FAD/NAD(P)-binding domain"/>
    <property type="match status" value="2"/>
</dbReference>
<dbReference type="EMBL" id="LGAP01000027">
    <property type="protein sequence ID" value="KOF14386.1"/>
    <property type="molecule type" value="Genomic_DNA"/>
</dbReference>
<evidence type="ECO:0000256" key="2">
    <source>
        <dbReference type="ARBA" id="ARBA00038825"/>
    </source>
</evidence>
<dbReference type="InterPro" id="IPR036188">
    <property type="entry name" value="FAD/NAD-bd_sf"/>
</dbReference>
<organism evidence="5 6">
    <name type="scientific">Ensifer adhaerens</name>
    <name type="common">Sinorhizobium morelense</name>
    <dbReference type="NCBI Taxonomy" id="106592"/>
    <lineage>
        <taxon>Bacteria</taxon>
        <taxon>Pseudomonadati</taxon>
        <taxon>Pseudomonadota</taxon>
        <taxon>Alphaproteobacteria</taxon>
        <taxon>Hyphomicrobiales</taxon>
        <taxon>Rhizobiaceae</taxon>
        <taxon>Sinorhizobium/Ensifer group</taxon>
        <taxon>Ensifer</taxon>
    </lineage>
</organism>
<sequence length="543" mass="59276">MSVMYDAIIVGAGHNGLVCGAYLAKAGLKVVNVERRSLQGGACVSEESWPGYRVSTGAYLMSLMQPKIILDLELQKHGLEVLAHSPTFVPFDDGRSIVFWGDLAKTCAEFAKFSERDAAAYPKFRQNLERLMPFVRDIIWETPLDPSDLSLKGMMRTGGFAWRYKKHADAIHELYDILTMSAFDYLSRWFESDEVITALGYYVTGGGTNRSMKMPATAFALLRPLLRDNGTPAGAGGLIRGGMGSVSDAIAQSGAKHGLEVRTGSPVEEILVSSGKVTGVRLESGEVIQGRCVISNADAKTTFLKLVCNSPYEDSFERDVKGIRTKSSIFKIHLALSKLPKFTAFSPEDRGFAYPGSIRIGTTVAYMEEAFHSHLGGHPSENPFLTIMIPSLYDETVAPPGMHLMQIMGGHAPCTTQRMSLPEMRQRLLETAIRTIARHAPDFNADMIVHSEVLTPLDLQERFGLPDGHVHHGDLTLDQTFFQRPVGGYADYRSPIDGLYLCGSAAHPGGGVTGVPGHNAAREVLRDLKKRGPVLDMLTKVGG</sequence>
<gene>
    <name evidence="5" type="ORF">AC244_27525</name>
</gene>
<evidence type="ECO:0000256" key="1">
    <source>
        <dbReference type="ARBA" id="ARBA00037217"/>
    </source>
</evidence>
<dbReference type="PANTHER" id="PTHR10668:SF103">
    <property type="entry name" value="PYRIDINE NUCLEOTIDE-DISULFIDE OXIDOREDUCTASE DOMAIN-CONTAINING PROTEIN 2"/>
    <property type="match status" value="1"/>
</dbReference>
<evidence type="ECO:0000313" key="6">
    <source>
        <dbReference type="Proteomes" id="UP000037425"/>
    </source>
</evidence>
<dbReference type="GO" id="GO:0016491">
    <property type="term" value="F:oxidoreductase activity"/>
    <property type="evidence" value="ECO:0007669"/>
    <property type="project" value="InterPro"/>
</dbReference>
<protein>
    <recommendedName>
        <fullName evidence="3">Pyridine nucleotide-disulfide oxidoreductase domain-containing protein 2</fullName>
    </recommendedName>
</protein>
<evidence type="ECO:0000256" key="3">
    <source>
        <dbReference type="ARBA" id="ARBA00040298"/>
    </source>
</evidence>
<feature type="domain" description="Amine oxidase" evidence="4">
    <location>
        <begin position="16"/>
        <end position="301"/>
    </location>
</feature>
<dbReference type="Proteomes" id="UP000037425">
    <property type="component" value="Unassembled WGS sequence"/>
</dbReference>
<accession>A0A0L8BI46</accession>
<name>A0A0L8BI46_ENSAD</name>
<dbReference type="PANTHER" id="PTHR10668">
    <property type="entry name" value="PHYTOENE DEHYDROGENASE"/>
    <property type="match status" value="1"/>
</dbReference>
<proteinExistence type="predicted"/>
<dbReference type="PATRIC" id="fig|106592.7.peg.4297"/>
<dbReference type="SUPFAM" id="SSF51905">
    <property type="entry name" value="FAD/NAD(P)-binding domain"/>
    <property type="match status" value="1"/>
</dbReference>
<evidence type="ECO:0000259" key="4">
    <source>
        <dbReference type="Pfam" id="PF01593"/>
    </source>
</evidence>
<comment type="subunit">
    <text evidence="2">Interacts with COX5B; this interaction may contribute to localize PYROXD2 to the inner face of the inner mitochondrial membrane.</text>
</comment>
<reference evidence="6" key="1">
    <citation type="submission" date="2015-07" db="EMBL/GenBank/DDBJ databases">
        <title>Whole genome sequence of an Ensifer adhaerens strain isolated from a cave pool in the Wind Cave National Park.</title>
        <authorList>
            <person name="Eng W.W.H."/>
            <person name="Gan H.M."/>
            <person name="Barton H.A."/>
            <person name="Savka M.A."/>
        </authorList>
    </citation>
    <scope>NUCLEOTIDE SEQUENCE [LARGE SCALE GENOMIC DNA]</scope>
    <source>
        <strain evidence="6">SD006</strain>
    </source>
</reference>
<dbReference type="Pfam" id="PF01593">
    <property type="entry name" value="Amino_oxidase"/>
    <property type="match status" value="1"/>
</dbReference>
<dbReference type="InterPro" id="IPR002937">
    <property type="entry name" value="Amino_oxidase"/>
</dbReference>
<dbReference type="AlphaFoldDB" id="A0A0L8BI46"/>
<evidence type="ECO:0000313" key="5">
    <source>
        <dbReference type="EMBL" id="KOF14386.1"/>
    </source>
</evidence>
<comment type="function">
    <text evidence="1">Probable oxidoreductase that may play a role as regulator of mitochondrial function.</text>
</comment>
<comment type="caution">
    <text evidence="5">The sequence shown here is derived from an EMBL/GenBank/DDBJ whole genome shotgun (WGS) entry which is preliminary data.</text>
</comment>